<dbReference type="InterPro" id="IPR000644">
    <property type="entry name" value="CBS_dom"/>
</dbReference>
<proteinExistence type="predicted"/>
<accession>A0A1N7DYY3</accession>
<feature type="domain" description="CBS" evidence="4">
    <location>
        <begin position="102"/>
        <end position="159"/>
    </location>
</feature>
<dbReference type="STRING" id="58117.SAMN05421833_1166"/>
<evidence type="ECO:0000259" key="3">
    <source>
        <dbReference type="PROSITE" id="PS50914"/>
    </source>
</evidence>
<sequence>MHMKVRDVMTSEVASVNGSTPLRDVAGVLIAHDVSAAPVVDGEGHVVGVVSEADLLRKEEFREQFYREGYRLPLRARLREAVGHRAARSQERARGVTAAELMSAPPVTTRPYTSVVSAARQMSQHGVKRLPVVDDEGVLVGIISRHDLLKVLARADADIAHEIREDVIGNCLWADLSSVEVSVSEGVVTLAGGLERRSQARVLTRMVERTNGVIGVVDRLEWKDDDVGPWEES</sequence>
<dbReference type="PANTHER" id="PTHR43080">
    <property type="entry name" value="CBS DOMAIN-CONTAINING PROTEIN CBSX3, MITOCHONDRIAL"/>
    <property type="match status" value="1"/>
</dbReference>
<dbReference type="InterPro" id="IPR046342">
    <property type="entry name" value="CBS_dom_sf"/>
</dbReference>
<dbReference type="RefSeq" id="WP_076437376.1">
    <property type="nucleotide sequence ID" value="NZ_FTNI01000016.1"/>
</dbReference>
<dbReference type="AlphaFoldDB" id="A0A1N7DYY3"/>
<dbReference type="PANTHER" id="PTHR43080:SF29">
    <property type="entry name" value="OS02G0818000 PROTEIN"/>
    <property type="match status" value="1"/>
</dbReference>
<dbReference type="Gene3D" id="3.30.1340.30">
    <property type="match status" value="1"/>
</dbReference>
<dbReference type="EMBL" id="FTNI01000016">
    <property type="protein sequence ID" value="SIR81040.1"/>
    <property type="molecule type" value="Genomic_DNA"/>
</dbReference>
<dbReference type="InterPro" id="IPR017080">
    <property type="entry name" value="UCP036990_CBS_BON"/>
</dbReference>
<dbReference type="Proteomes" id="UP000186096">
    <property type="component" value="Unassembled WGS sequence"/>
</dbReference>
<reference evidence="6" key="1">
    <citation type="submission" date="2017-01" db="EMBL/GenBank/DDBJ databases">
        <authorList>
            <person name="Varghese N."/>
            <person name="Submissions S."/>
        </authorList>
    </citation>
    <scope>NUCLEOTIDE SEQUENCE [LARGE SCALE GENOMIC DNA]</scope>
    <source>
        <strain evidence="6">ATCC 12950</strain>
    </source>
</reference>
<dbReference type="Pfam" id="PF00571">
    <property type="entry name" value="CBS"/>
    <property type="match status" value="2"/>
</dbReference>
<protein>
    <submittedName>
        <fullName evidence="5">BON domain-containing protein</fullName>
    </submittedName>
</protein>
<dbReference type="OrthoDB" id="3626971at2"/>
<evidence type="ECO:0000313" key="5">
    <source>
        <dbReference type="EMBL" id="SIR81040.1"/>
    </source>
</evidence>
<dbReference type="SUPFAM" id="SSF54631">
    <property type="entry name" value="CBS-domain pair"/>
    <property type="match status" value="1"/>
</dbReference>
<dbReference type="SMART" id="SM00116">
    <property type="entry name" value="CBS"/>
    <property type="match status" value="2"/>
</dbReference>
<feature type="domain" description="BON" evidence="3">
    <location>
        <begin position="155"/>
        <end position="224"/>
    </location>
</feature>
<dbReference type="PIRSF" id="PIRSF036990">
    <property type="entry name" value="UCP036990_CBS_BON"/>
    <property type="match status" value="1"/>
</dbReference>
<feature type="domain" description="CBS" evidence="4">
    <location>
        <begin position="9"/>
        <end position="68"/>
    </location>
</feature>
<keyword evidence="6" id="KW-1185">Reference proteome</keyword>
<dbReference type="CDD" id="cd04586">
    <property type="entry name" value="CBS_pair_BON_assoc"/>
    <property type="match status" value="1"/>
</dbReference>
<dbReference type="PROSITE" id="PS51371">
    <property type="entry name" value="CBS"/>
    <property type="match status" value="2"/>
</dbReference>
<keyword evidence="1 2" id="KW-0129">CBS domain</keyword>
<dbReference type="PROSITE" id="PS50914">
    <property type="entry name" value="BON"/>
    <property type="match status" value="1"/>
</dbReference>
<organism evidence="5 6">
    <name type="scientific">Microbispora rosea</name>
    <dbReference type="NCBI Taxonomy" id="58117"/>
    <lineage>
        <taxon>Bacteria</taxon>
        <taxon>Bacillati</taxon>
        <taxon>Actinomycetota</taxon>
        <taxon>Actinomycetes</taxon>
        <taxon>Streptosporangiales</taxon>
        <taxon>Streptosporangiaceae</taxon>
        <taxon>Microbispora</taxon>
    </lineage>
</organism>
<evidence type="ECO:0000313" key="6">
    <source>
        <dbReference type="Proteomes" id="UP000186096"/>
    </source>
</evidence>
<name>A0A1N7DYY3_9ACTN</name>
<evidence type="ECO:0000256" key="1">
    <source>
        <dbReference type="ARBA" id="ARBA00023122"/>
    </source>
</evidence>
<dbReference type="Gene3D" id="3.10.580.10">
    <property type="entry name" value="CBS-domain"/>
    <property type="match status" value="1"/>
</dbReference>
<dbReference type="InterPro" id="IPR051257">
    <property type="entry name" value="Diverse_CBS-Domain"/>
</dbReference>
<dbReference type="InterPro" id="IPR007055">
    <property type="entry name" value="BON_dom"/>
</dbReference>
<dbReference type="Pfam" id="PF04972">
    <property type="entry name" value="BON"/>
    <property type="match status" value="1"/>
</dbReference>
<gene>
    <name evidence="5" type="ORF">SAMN05421833_1166</name>
</gene>
<evidence type="ECO:0000256" key="2">
    <source>
        <dbReference type="PROSITE-ProRule" id="PRU00703"/>
    </source>
</evidence>
<evidence type="ECO:0000259" key="4">
    <source>
        <dbReference type="PROSITE" id="PS51371"/>
    </source>
</evidence>